<feature type="domain" description="Acyl-CoA thioesterase 2 C-terminal" evidence="8">
    <location>
        <begin position="180"/>
        <end position="289"/>
    </location>
</feature>
<dbReference type="Proteomes" id="UP000187085">
    <property type="component" value="Unassembled WGS sequence"/>
</dbReference>
<dbReference type="InterPro" id="IPR042171">
    <property type="entry name" value="Acyl-CoA_hotdog"/>
</dbReference>
<dbReference type="EMBL" id="MRDE01000003">
    <property type="protein sequence ID" value="OMH29662.1"/>
    <property type="molecule type" value="Genomic_DNA"/>
</dbReference>
<keyword evidence="11" id="KW-1185">Reference proteome</keyword>
<evidence type="ECO:0000256" key="4">
    <source>
        <dbReference type="ARBA" id="ARBA00023098"/>
    </source>
</evidence>
<gene>
    <name evidence="10" type="ORF">BKD30_00235</name>
</gene>
<dbReference type="CDD" id="cd03444">
    <property type="entry name" value="Thioesterase_II_repeat1"/>
    <property type="match status" value="1"/>
</dbReference>
<evidence type="ECO:0000256" key="3">
    <source>
        <dbReference type="ARBA" id="ARBA00022801"/>
    </source>
</evidence>
<comment type="catalytic activity">
    <reaction evidence="5">
        <text>a fatty acyl-CoA + H2O = a fatty acid + CoA + H(+)</text>
        <dbReference type="Rhea" id="RHEA:16781"/>
        <dbReference type="ChEBI" id="CHEBI:15377"/>
        <dbReference type="ChEBI" id="CHEBI:15378"/>
        <dbReference type="ChEBI" id="CHEBI:28868"/>
        <dbReference type="ChEBI" id="CHEBI:57287"/>
        <dbReference type="ChEBI" id="CHEBI:77636"/>
        <dbReference type="EC" id="3.1.2.20"/>
    </reaction>
    <physiologicalReaction direction="left-to-right" evidence="5">
        <dbReference type="Rhea" id="RHEA:16782"/>
    </physiologicalReaction>
</comment>
<protein>
    <recommendedName>
        <fullName evidence="6">Acyl-CoA thioesterase 2</fullName>
    </recommendedName>
    <alternativeName>
        <fullName evidence="7">Thioesterase II</fullName>
    </alternativeName>
</protein>
<evidence type="ECO:0000256" key="7">
    <source>
        <dbReference type="ARBA" id="ARBA00079653"/>
    </source>
</evidence>
<proteinExistence type="inferred from homology"/>
<reference evidence="10 11" key="1">
    <citation type="submission" date="2016-12" db="EMBL/GenBank/DDBJ databases">
        <title>Draft genome of Tersicoccus phoenicis 1P05MA.</title>
        <authorList>
            <person name="Nakajima Y."/>
            <person name="Yoshizawa S."/>
            <person name="Nakamura K."/>
            <person name="Ogura Y."/>
            <person name="Hayashi T."/>
            <person name="Kogure K."/>
        </authorList>
    </citation>
    <scope>NUCLEOTIDE SEQUENCE [LARGE SCALE GENOMIC DNA]</scope>
    <source>
        <strain evidence="10 11">1p05MA</strain>
    </source>
</reference>
<evidence type="ECO:0000256" key="1">
    <source>
        <dbReference type="ARBA" id="ARBA00006538"/>
    </source>
</evidence>
<dbReference type="STRING" id="554083.BKD30_00235"/>
<dbReference type="InterPro" id="IPR025652">
    <property type="entry name" value="TesB_C"/>
</dbReference>
<accession>A0A1R1LQB9</accession>
<evidence type="ECO:0000313" key="11">
    <source>
        <dbReference type="Proteomes" id="UP000187085"/>
    </source>
</evidence>
<dbReference type="Pfam" id="PF02551">
    <property type="entry name" value="Acyl_CoA_thio"/>
    <property type="match status" value="1"/>
</dbReference>
<evidence type="ECO:0000256" key="5">
    <source>
        <dbReference type="ARBA" id="ARBA00050943"/>
    </source>
</evidence>
<dbReference type="RefSeq" id="WP_076700374.1">
    <property type="nucleotide sequence ID" value="NZ_MRDE01000003.1"/>
</dbReference>
<feature type="domain" description="Acyl-CoA thioesterase-like N-terminal HotDog" evidence="9">
    <location>
        <begin position="41"/>
        <end position="120"/>
    </location>
</feature>
<comment type="similarity">
    <text evidence="1">Belongs to the C/M/P thioester hydrolase family.</text>
</comment>
<evidence type="ECO:0000259" key="8">
    <source>
        <dbReference type="Pfam" id="PF02551"/>
    </source>
</evidence>
<dbReference type="Pfam" id="PF13622">
    <property type="entry name" value="4HBT_3"/>
    <property type="match status" value="1"/>
</dbReference>
<dbReference type="Gene3D" id="2.40.160.210">
    <property type="entry name" value="Acyl-CoA thioesterase, double hotdog domain"/>
    <property type="match status" value="1"/>
</dbReference>
<comment type="subunit">
    <text evidence="2">Homotetramer.</text>
</comment>
<dbReference type="InterPro" id="IPR049449">
    <property type="entry name" value="TesB_ACOT8-like_N"/>
</dbReference>
<dbReference type="GO" id="GO:0047617">
    <property type="term" value="F:fatty acyl-CoA hydrolase activity"/>
    <property type="evidence" value="ECO:0007669"/>
    <property type="project" value="UniProtKB-EC"/>
</dbReference>
<dbReference type="GO" id="GO:0006637">
    <property type="term" value="P:acyl-CoA metabolic process"/>
    <property type="evidence" value="ECO:0007669"/>
    <property type="project" value="InterPro"/>
</dbReference>
<evidence type="ECO:0000256" key="6">
    <source>
        <dbReference type="ARBA" id="ARBA00071120"/>
    </source>
</evidence>
<evidence type="ECO:0000313" key="10">
    <source>
        <dbReference type="EMBL" id="OMH29662.1"/>
    </source>
</evidence>
<keyword evidence="4" id="KW-0443">Lipid metabolism</keyword>
<dbReference type="PANTHER" id="PTHR11066:SF34">
    <property type="entry name" value="ACYL-COENZYME A THIOESTERASE 8"/>
    <property type="match status" value="1"/>
</dbReference>
<dbReference type="PANTHER" id="PTHR11066">
    <property type="entry name" value="ACYL-COA THIOESTERASE"/>
    <property type="match status" value="1"/>
</dbReference>
<dbReference type="AlphaFoldDB" id="A0A1R1LQB9"/>
<evidence type="ECO:0000256" key="2">
    <source>
        <dbReference type="ARBA" id="ARBA00011881"/>
    </source>
</evidence>
<comment type="caution">
    <text evidence="10">The sequence shown here is derived from an EMBL/GenBank/DDBJ whole genome shotgun (WGS) entry which is preliminary data.</text>
</comment>
<dbReference type="CDD" id="cd03445">
    <property type="entry name" value="Thioesterase_II_repeat2"/>
    <property type="match status" value="1"/>
</dbReference>
<dbReference type="FunFam" id="2.40.160.210:FF:000001">
    <property type="entry name" value="Acyl-CoA thioesterase II"/>
    <property type="match status" value="1"/>
</dbReference>
<sequence>MSGLDSPETRTRNLLHVLDVDDLDGARTTEDVFVGLSERQPRGRVFGGQVLAQAIIAANRTVEPDRTIHSLHGYFLRPGDSEKPITYGVERLRDGRSFSARRAHAYQNGAPILSMITSFQTEDEGVDHQEEMPDVPGPESLPTTADLLAGLDHPMARKWSDDRPFDIRHLDGGVYLRPDPGRPASQAVWMRTHGPMPDDQSLHRAALAYATDFTILESILRRHGLAWSTPGVSFASLDHAMWWHRPVRVDDWLLYVQASPSASGSRGLGIGRIFSRDGALVATVAQEGMVRVPPGTGD</sequence>
<evidence type="ECO:0000259" key="9">
    <source>
        <dbReference type="Pfam" id="PF13622"/>
    </source>
</evidence>
<dbReference type="InterPro" id="IPR003703">
    <property type="entry name" value="Acyl_CoA_thio"/>
</dbReference>
<dbReference type="OrthoDB" id="9781019at2"/>
<organism evidence="10 11">
    <name type="scientific">Tersicoccus phoenicis</name>
    <dbReference type="NCBI Taxonomy" id="554083"/>
    <lineage>
        <taxon>Bacteria</taxon>
        <taxon>Bacillati</taxon>
        <taxon>Actinomycetota</taxon>
        <taxon>Actinomycetes</taxon>
        <taxon>Micrococcales</taxon>
        <taxon>Micrococcaceae</taxon>
        <taxon>Tersicoccus</taxon>
    </lineage>
</organism>
<dbReference type="GO" id="GO:0009062">
    <property type="term" value="P:fatty acid catabolic process"/>
    <property type="evidence" value="ECO:0007669"/>
    <property type="project" value="TreeGrafter"/>
</dbReference>
<name>A0A1R1LQB9_9MICC</name>
<dbReference type="InterPro" id="IPR029069">
    <property type="entry name" value="HotDog_dom_sf"/>
</dbReference>
<keyword evidence="3" id="KW-0378">Hydrolase</keyword>
<dbReference type="SUPFAM" id="SSF54637">
    <property type="entry name" value="Thioesterase/thiol ester dehydrase-isomerase"/>
    <property type="match status" value="2"/>
</dbReference>